<evidence type="ECO:0000313" key="1">
    <source>
        <dbReference type="EMBL" id="AXC10025.1"/>
    </source>
</evidence>
<keyword evidence="2" id="KW-1185">Reference proteome</keyword>
<organism evidence="1 2">
    <name type="scientific">Acidisarcina polymorpha</name>
    <dbReference type="NCBI Taxonomy" id="2211140"/>
    <lineage>
        <taxon>Bacteria</taxon>
        <taxon>Pseudomonadati</taxon>
        <taxon>Acidobacteriota</taxon>
        <taxon>Terriglobia</taxon>
        <taxon>Terriglobales</taxon>
        <taxon>Acidobacteriaceae</taxon>
        <taxon>Acidisarcina</taxon>
    </lineage>
</organism>
<dbReference type="AlphaFoldDB" id="A0A2Z5FUJ2"/>
<dbReference type="KEGG" id="abas:ACPOL_0658"/>
<protein>
    <submittedName>
        <fullName evidence="1">Uncharacterized protein</fullName>
    </submittedName>
</protein>
<name>A0A2Z5FUJ2_9BACT</name>
<dbReference type="Proteomes" id="UP000253606">
    <property type="component" value="Chromosome"/>
</dbReference>
<reference evidence="1 2" key="1">
    <citation type="journal article" date="2018" name="Front. Microbiol.">
        <title>Hydrolytic Capabilities as a Key to Environmental Success: Chitinolytic and Cellulolytic Acidobacteria From Acidic Sub-arctic Soils and Boreal Peatlands.</title>
        <authorList>
            <person name="Belova S.E."/>
            <person name="Ravin N.V."/>
            <person name="Pankratov T.A."/>
            <person name="Rakitin A.L."/>
            <person name="Ivanova A.A."/>
            <person name="Beletsky A.V."/>
            <person name="Mardanov A.V."/>
            <person name="Sinninghe Damste J.S."/>
            <person name="Dedysh S.N."/>
        </authorList>
    </citation>
    <scope>NUCLEOTIDE SEQUENCE [LARGE SCALE GENOMIC DNA]</scope>
    <source>
        <strain evidence="1 2">SBC82</strain>
    </source>
</reference>
<sequence length="55" mass="6123">MIFENTIGRSGMFAAGFLEEIRGKGKERWCVMMLRLFCGVEKSDYGSPSGSTILD</sequence>
<proteinExistence type="predicted"/>
<gene>
    <name evidence="1" type="ORF">ACPOL_0658</name>
</gene>
<dbReference type="EMBL" id="CP030840">
    <property type="protein sequence ID" value="AXC10025.1"/>
    <property type="molecule type" value="Genomic_DNA"/>
</dbReference>
<evidence type="ECO:0000313" key="2">
    <source>
        <dbReference type="Proteomes" id="UP000253606"/>
    </source>
</evidence>
<accession>A0A2Z5FUJ2</accession>